<dbReference type="InterPro" id="IPR000683">
    <property type="entry name" value="Gfo/Idh/MocA-like_OxRdtase_N"/>
</dbReference>
<dbReference type="AlphaFoldDB" id="A0AA88KMT4"/>
<feature type="domain" description="Gfo/Idh/MocA-like oxidoreductase C-terminal" evidence="2">
    <location>
        <begin position="169"/>
        <end position="449"/>
    </location>
</feature>
<dbReference type="SUPFAM" id="SSF51735">
    <property type="entry name" value="NAD(P)-binding Rossmann-fold domains"/>
    <property type="match status" value="1"/>
</dbReference>
<proteinExistence type="predicted"/>
<comment type="caution">
    <text evidence="3">The sequence shown here is derived from an EMBL/GenBank/DDBJ whole genome shotgun (WGS) entry which is preliminary data.</text>
</comment>
<feature type="domain" description="Gfo/Idh/MocA-like oxidoreductase N-terminal" evidence="1">
    <location>
        <begin position="12"/>
        <end position="156"/>
    </location>
</feature>
<dbReference type="Pfam" id="PF02894">
    <property type="entry name" value="GFO_IDH_MocA_C"/>
    <property type="match status" value="1"/>
</dbReference>
<evidence type="ECO:0000259" key="1">
    <source>
        <dbReference type="Pfam" id="PF01408"/>
    </source>
</evidence>
<dbReference type="Proteomes" id="UP000816034">
    <property type="component" value="Unassembled WGS sequence"/>
</dbReference>
<name>A0AA88KMT4_NAELO</name>
<gene>
    <name evidence="3" type="ORF">C9374_013850</name>
</gene>
<dbReference type="InterPro" id="IPR004104">
    <property type="entry name" value="Gfo/Idh/MocA-like_OxRdtase_C"/>
</dbReference>
<sequence>MSSPQPRLVDLIVIGCGNRGKNYARYAKERPDQCRLVAIAEPRKYIRELMKEIYKLDSECLFNDWQSLYSYLLEFQKNNNSSSSNNSSRTYPPFIDPTHEKTVVICTQDQDHVEPALAFASLGFHILLEKPMAVNAEDCKRITKAVEENGVKFAVCHVLRYSIYTQRLKEILNSGLIGTIINIQHLEPVGWFHYAHSYVRGNWNNEQTSSPMLLAKSCHDIDWLCHVMSPHKVVQVSSFGSLMHCRKENKPEGAASRCLDCPSSIEEKCCYSAKKIYLDTVKMGHTGWPVSVIIESGEEPTVENVTHALRNGPYGRCVYDSDNNVVDNQVVSLQFDNGATCTFTMIAYSKEICERKTRIYGTMGELEIVGNTIQHFDFLTQAYKKIDLDSEIPKTNLSGHGFADFYLMKYFIDAICENDSSKLLSNARETLNSHLLVFTAEEARHSSTVIKVNDQVDLTNINASPPKVSSSRSNSAKCELN</sequence>
<evidence type="ECO:0008006" key="5">
    <source>
        <dbReference type="Google" id="ProtNLM"/>
    </source>
</evidence>
<dbReference type="EMBL" id="PYSW02000007">
    <property type="protein sequence ID" value="KAG2389290.1"/>
    <property type="molecule type" value="Genomic_DNA"/>
</dbReference>
<protein>
    <recommendedName>
        <fullName evidence="5">Oxidoreductase</fullName>
    </recommendedName>
</protein>
<organism evidence="3 4">
    <name type="scientific">Naegleria lovaniensis</name>
    <name type="common">Amoeba</name>
    <dbReference type="NCBI Taxonomy" id="51637"/>
    <lineage>
        <taxon>Eukaryota</taxon>
        <taxon>Discoba</taxon>
        <taxon>Heterolobosea</taxon>
        <taxon>Tetramitia</taxon>
        <taxon>Eutetramitia</taxon>
        <taxon>Vahlkampfiidae</taxon>
        <taxon>Naegleria</taxon>
    </lineage>
</organism>
<reference evidence="3 4" key="1">
    <citation type="journal article" date="2018" name="BMC Genomics">
        <title>The genome of Naegleria lovaniensis, the basis for a comparative approach to unravel pathogenicity factors of the human pathogenic amoeba N. fowleri.</title>
        <authorList>
            <person name="Liechti N."/>
            <person name="Schurch N."/>
            <person name="Bruggmann R."/>
            <person name="Wittwer M."/>
        </authorList>
    </citation>
    <scope>NUCLEOTIDE SEQUENCE [LARGE SCALE GENOMIC DNA]</scope>
    <source>
        <strain evidence="3 4">ATCC 30569</strain>
    </source>
</reference>
<dbReference type="GO" id="GO:0000166">
    <property type="term" value="F:nucleotide binding"/>
    <property type="evidence" value="ECO:0007669"/>
    <property type="project" value="InterPro"/>
</dbReference>
<dbReference type="Gene3D" id="3.30.360.10">
    <property type="entry name" value="Dihydrodipicolinate Reductase, domain 2"/>
    <property type="match status" value="1"/>
</dbReference>
<dbReference type="PANTHER" id="PTHR43377:SF2">
    <property type="entry name" value="BINDING ROSSMANN FOLD OXIDOREDUCTASE, PUTATIVE (AFU_ORTHOLOGUE AFUA_4G00560)-RELATED"/>
    <property type="match status" value="1"/>
</dbReference>
<dbReference type="GeneID" id="68106303"/>
<dbReference type="PANTHER" id="PTHR43377">
    <property type="entry name" value="BILIVERDIN REDUCTASE A"/>
    <property type="match status" value="1"/>
</dbReference>
<dbReference type="RefSeq" id="XP_044553282.1">
    <property type="nucleotide sequence ID" value="XM_044689772.1"/>
</dbReference>
<accession>A0AA88KMT4</accession>
<dbReference type="InterPro" id="IPR036291">
    <property type="entry name" value="NAD(P)-bd_dom_sf"/>
</dbReference>
<dbReference type="SUPFAM" id="SSF55347">
    <property type="entry name" value="Glyceraldehyde-3-phosphate dehydrogenase-like, C-terminal domain"/>
    <property type="match status" value="1"/>
</dbReference>
<evidence type="ECO:0000313" key="4">
    <source>
        <dbReference type="Proteomes" id="UP000816034"/>
    </source>
</evidence>
<dbReference type="Gene3D" id="3.40.50.720">
    <property type="entry name" value="NAD(P)-binding Rossmann-like Domain"/>
    <property type="match status" value="1"/>
</dbReference>
<evidence type="ECO:0000313" key="3">
    <source>
        <dbReference type="EMBL" id="KAG2389290.1"/>
    </source>
</evidence>
<dbReference type="Pfam" id="PF01408">
    <property type="entry name" value="GFO_IDH_MocA"/>
    <property type="match status" value="1"/>
</dbReference>
<keyword evidence="4" id="KW-1185">Reference proteome</keyword>
<evidence type="ECO:0000259" key="2">
    <source>
        <dbReference type="Pfam" id="PF02894"/>
    </source>
</evidence>
<dbReference type="InterPro" id="IPR051450">
    <property type="entry name" value="Gfo/Idh/MocA_Oxidoreductases"/>
</dbReference>